<comment type="caution">
    <text evidence="1">The sequence shown here is derived from an EMBL/GenBank/DDBJ whole genome shotgun (WGS) entry which is preliminary data.</text>
</comment>
<dbReference type="EMBL" id="JANAKD010000353">
    <property type="protein sequence ID" value="KAJ3494686.1"/>
    <property type="molecule type" value="Genomic_DNA"/>
</dbReference>
<sequence>MSPAASRLWPGDDTFGPRVPGQPDLTLLFENVMFGVIPALIAILLTPYSLKQSFRDYGTGTVSPVLYLEVLLLSGCFATEVAGSDQWTSSESSASYAFLSSAMASAAPLCMLLVLFCGRVRGHWPLLPAVYAAPTALLDIIKVRSYILRDMRGIAATSLVSAILKLLYVLFGNVSSILQDKRTLLRGRSCFAWAVSTLRLGFSDLAQMENLPQLESTLNTSVLFATFQLRWARVDKNSRHPLLKVCMESLRREFTLILTPRLLFFGFTFAQPFILRHVTWLVEESHAPPDEIGKMTAVTAMTFMGIGISKGYYRELCSRVSTYTHGLLVSAVFEKTLQLDQDVLEKMEAQKLIKSELRAIGEFPRQLCDVAIGLLELAFGMLLLWRFVGVWCCAVFIPGLFIALITTIMTCSNAGANTGNQQTQHRIAATSHALAQLTAIKVMGLGPSVSKYLKELHDADIKSSAFHRGLFAAAHIIETMAETVTPMLVLIGSISWLAHPPFHSPSQAFTVMSLVALITHTMIRMMKDIPRVASGIACFDRIDKFLLRRPDALSMEPLQADATEIGHLRNWGSSVELKNATLLHPTDLTPLLQDVSIKFASGGVTMIYSSVAVGKSALAKVLLGEKRLDAGTITIPEGSAGYCDHTQWLFEGDIRQNIIGQHQYIEEWYKRILWACNIGELADEDRAQNREGWTQEQKCCVQLARAAYAKPSLLVMDDPCRLLDNDTAVTVLDRLFGPGGALRLLGVTAVITTSNPLHLTVSDVAYELDGNGNTQLLQRHSHAPAQEPLSDYQADKPAAPAPVSSSRETAYDPWLYWFLFESAGWIVTIFSLMFAIWTAASLRFSTVYLRLWLAAEPEQRTMFVGYSILTMVPIAFTAITVSILYMKFAPKIARKLHQALLTTAFTAGVTRLAQTDSDTLYNFFIQDIPMFTMTLPGAFFEVAYLAILALCDMMIILSCNEYIINFATMVPAAVAFLQDHFLRLYDQLQTLVQKGEAPVFAHFEHTTNGIIHIRAMRLERILQHGLEKHVDNSLQPHYAVSCIRRWLHLVIDVFIAAVATFCVGTALCLAKSRSETAIGLTLLNLVSFGTVMGRLVDRWIDVQTSFAALNRVRQFTEQPVTPFNKRSEIERWQPITGKLSMYSVTVGFEGSPAGADNLRGVSLQVPDTTKVAILGSPSSGRSTLFLAILNMVDYAGTIYLDGNNVEHLAPELLRSNVITLPRDGVEMPGSIRQNLDPWATSQRFFSDSEIHSVLGRIGATEMVRSRGGLSADFASARLSRAEKQLIFLARAILRKELLDLHLVLVDDITHDLDQDTADRIHNIIETVFADCSVITVTSRMGVLKNMHRIIQMSEGRVINMIDRPGPTLQPGEDKEYPDDDY</sequence>
<gene>
    <name evidence="1" type="ORF">NLG97_g3922</name>
</gene>
<proteinExistence type="predicted"/>
<organism evidence="1 2">
    <name type="scientific">Lecanicillium saksenae</name>
    <dbReference type="NCBI Taxonomy" id="468837"/>
    <lineage>
        <taxon>Eukaryota</taxon>
        <taxon>Fungi</taxon>
        <taxon>Dikarya</taxon>
        <taxon>Ascomycota</taxon>
        <taxon>Pezizomycotina</taxon>
        <taxon>Sordariomycetes</taxon>
        <taxon>Hypocreomycetidae</taxon>
        <taxon>Hypocreales</taxon>
        <taxon>Cordycipitaceae</taxon>
        <taxon>Lecanicillium</taxon>
    </lineage>
</organism>
<keyword evidence="2" id="KW-1185">Reference proteome</keyword>
<protein>
    <submittedName>
        <fullName evidence="1">Uncharacterized protein</fullName>
    </submittedName>
</protein>
<evidence type="ECO:0000313" key="2">
    <source>
        <dbReference type="Proteomes" id="UP001148737"/>
    </source>
</evidence>
<dbReference type="Proteomes" id="UP001148737">
    <property type="component" value="Unassembled WGS sequence"/>
</dbReference>
<name>A0ACC1QWZ2_9HYPO</name>
<accession>A0ACC1QWZ2</accession>
<evidence type="ECO:0000313" key="1">
    <source>
        <dbReference type="EMBL" id="KAJ3494686.1"/>
    </source>
</evidence>
<reference evidence="1" key="1">
    <citation type="submission" date="2022-07" db="EMBL/GenBank/DDBJ databases">
        <title>Genome Sequence of Lecanicillium saksenae.</title>
        <authorList>
            <person name="Buettner E."/>
        </authorList>
    </citation>
    <scope>NUCLEOTIDE SEQUENCE</scope>
    <source>
        <strain evidence="1">VT-O1</strain>
    </source>
</reference>